<organism evidence="2">
    <name type="scientific">Salmonella sp</name>
    <dbReference type="NCBI Taxonomy" id="599"/>
    <lineage>
        <taxon>Bacteria</taxon>
        <taxon>Pseudomonadati</taxon>
        <taxon>Pseudomonadota</taxon>
        <taxon>Gammaproteobacteria</taxon>
        <taxon>Enterobacterales</taxon>
        <taxon>Enterobacteriaceae</taxon>
        <taxon>Salmonella</taxon>
    </lineage>
</organism>
<reference evidence="2" key="1">
    <citation type="submission" date="2019-01" db="EMBL/GenBank/DDBJ databases">
        <title>Salmonella strain 1423 plasmid sequences.</title>
        <authorList>
            <person name="Chen K."/>
            <person name="Chen S."/>
        </authorList>
    </citation>
    <scope>NUCLEOTIDE SEQUENCE</scope>
    <source>
        <strain evidence="2">Sa1423</strain>
        <plasmid evidence="2">pSa1423-160k</plasmid>
    </source>
</reference>
<keyword evidence="2" id="KW-0614">Plasmid</keyword>
<accession>A0A482ETT2</accession>
<gene>
    <name evidence="2" type="ORF">NNIBIDOC_00117</name>
</gene>
<dbReference type="RefSeq" id="WP_225312334.1">
    <property type="nucleotide sequence ID" value="NZ_MK356558.1"/>
</dbReference>
<evidence type="ECO:0000313" key="2">
    <source>
        <dbReference type="EMBL" id="QBM91446.1"/>
    </source>
</evidence>
<sequence>MGHEQRWMMLPGSSKADGAGRGLSGRSLNKVTSEDILSLFRKPSGEGLRIILEDSMLAYRLFGAVKAAAISMILNGCLISQDLEKLKAKIEKTRSALVAGAMHCLNEI</sequence>
<proteinExistence type="predicted"/>
<dbReference type="EMBL" id="MK356558">
    <property type="protein sequence ID" value="QBM91446.1"/>
    <property type="molecule type" value="Genomic_DNA"/>
</dbReference>
<protein>
    <submittedName>
        <fullName evidence="2">Uncharacterized protein</fullName>
    </submittedName>
</protein>
<name>A0A482ETT2_SALSP</name>
<dbReference type="AlphaFoldDB" id="A0A482ETT2"/>
<evidence type="ECO:0000256" key="1">
    <source>
        <dbReference type="SAM" id="MobiDB-lite"/>
    </source>
</evidence>
<feature type="region of interest" description="Disordered" evidence="1">
    <location>
        <begin position="1"/>
        <end position="26"/>
    </location>
</feature>
<geneLocation type="plasmid" evidence="2">
    <name>pSa1423-160k</name>
</geneLocation>